<keyword evidence="5" id="KW-0547">Nucleotide-binding</keyword>
<dbReference type="InterPro" id="IPR011527">
    <property type="entry name" value="ABC1_TM_dom"/>
</dbReference>
<feature type="transmembrane region" description="Helical" evidence="9">
    <location>
        <begin position="246"/>
        <end position="268"/>
    </location>
</feature>
<dbReference type="GO" id="GO:0016887">
    <property type="term" value="F:ATP hydrolysis activity"/>
    <property type="evidence" value="ECO:0007669"/>
    <property type="project" value="InterPro"/>
</dbReference>
<dbReference type="GO" id="GO:0005524">
    <property type="term" value="F:ATP binding"/>
    <property type="evidence" value="ECO:0007669"/>
    <property type="project" value="UniProtKB-KW"/>
</dbReference>
<feature type="transmembrane region" description="Helical" evidence="9">
    <location>
        <begin position="158"/>
        <end position="180"/>
    </location>
</feature>
<feature type="transmembrane region" description="Helical" evidence="9">
    <location>
        <begin position="20"/>
        <end position="46"/>
    </location>
</feature>
<dbReference type="Pfam" id="PF00005">
    <property type="entry name" value="ABC_tran"/>
    <property type="match status" value="1"/>
</dbReference>
<dbReference type="PROSITE" id="PS50929">
    <property type="entry name" value="ABC_TM1F"/>
    <property type="match status" value="1"/>
</dbReference>
<gene>
    <name evidence="12" type="primary">mdlA</name>
    <name evidence="12" type="ORF">DESHY_110197</name>
</gene>
<dbReference type="InterPro" id="IPR017871">
    <property type="entry name" value="ABC_transporter-like_CS"/>
</dbReference>
<dbReference type="InterPro" id="IPR003439">
    <property type="entry name" value="ABC_transporter-like_ATP-bd"/>
</dbReference>
<dbReference type="CDD" id="cd18585">
    <property type="entry name" value="ABC_6TM_CydC"/>
    <property type="match status" value="1"/>
</dbReference>
<dbReference type="GO" id="GO:0140359">
    <property type="term" value="F:ABC-type transporter activity"/>
    <property type="evidence" value="ECO:0007669"/>
    <property type="project" value="InterPro"/>
</dbReference>
<keyword evidence="8 9" id="KW-0472">Membrane</keyword>
<dbReference type="InterPro" id="IPR039421">
    <property type="entry name" value="Type_1_exporter"/>
</dbReference>
<evidence type="ECO:0000256" key="2">
    <source>
        <dbReference type="ARBA" id="ARBA00022448"/>
    </source>
</evidence>
<dbReference type="GO" id="GO:0005886">
    <property type="term" value="C:plasma membrane"/>
    <property type="evidence" value="ECO:0007669"/>
    <property type="project" value="UniProtKB-SubCell"/>
</dbReference>
<reference evidence="12 13" key="1">
    <citation type="journal article" date="2013" name="Genome Announc.">
        <title>Genome Sequence of the Sulfate-Reducing Bacterium Desulfotomaculum hydrothermale Lam5(T).</title>
        <authorList>
            <person name="Amin O."/>
            <person name="Fardeau M.L."/>
            <person name="Valette O."/>
            <person name="Hirschler-Rea A."/>
            <person name="Barbe V."/>
            <person name="Medigue C."/>
            <person name="Vacherie B."/>
            <person name="Ollivier B."/>
            <person name="Bertin P.N."/>
            <person name="Dolla A."/>
        </authorList>
    </citation>
    <scope>NUCLEOTIDE SEQUENCE [LARGE SCALE GENOMIC DNA]</scope>
    <source>
        <strain evidence="13">Lam5 / DSM 18033</strain>
    </source>
</reference>
<dbReference type="RefSeq" id="WP_008410075.1">
    <property type="nucleotide sequence ID" value="NZ_CAOS01000003.1"/>
</dbReference>
<feature type="transmembrane region" description="Helical" evidence="9">
    <location>
        <begin position="52"/>
        <end position="71"/>
    </location>
</feature>
<feature type="domain" description="ABC transmembrane type-1" evidence="11">
    <location>
        <begin position="19"/>
        <end position="305"/>
    </location>
</feature>
<dbReference type="Gene3D" id="3.40.50.300">
    <property type="entry name" value="P-loop containing nucleotide triphosphate hydrolases"/>
    <property type="match status" value="1"/>
</dbReference>
<keyword evidence="13" id="KW-1185">Reference proteome</keyword>
<keyword evidence="2" id="KW-0813">Transport</keyword>
<evidence type="ECO:0000256" key="1">
    <source>
        <dbReference type="ARBA" id="ARBA00004651"/>
    </source>
</evidence>
<dbReference type="EMBL" id="CAOS01000003">
    <property type="protein sequence ID" value="CCO07253.1"/>
    <property type="molecule type" value="Genomic_DNA"/>
</dbReference>
<dbReference type="NCBIfam" id="TIGR02868">
    <property type="entry name" value="CydC"/>
    <property type="match status" value="1"/>
</dbReference>
<keyword evidence="6" id="KW-0067">ATP-binding</keyword>
<evidence type="ECO:0000256" key="3">
    <source>
        <dbReference type="ARBA" id="ARBA00022475"/>
    </source>
</evidence>
<dbReference type="PROSITE" id="PS50893">
    <property type="entry name" value="ABC_TRANSPORTER_2"/>
    <property type="match status" value="1"/>
</dbReference>
<dbReference type="InterPro" id="IPR014223">
    <property type="entry name" value="ABC_CydC/D"/>
</dbReference>
<dbReference type="STRING" id="1121428.DESHY_110197"/>
<evidence type="ECO:0000256" key="8">
    <source>
        <dbReference type="ARBA" id="ARBA00023136"/>
    </source>
</evidence>
<evidence type="ECO:0000313" key="12">
    <source>
        <dbReference type="EMBL" id="CCO07253.1"/>
    </source>
</evidence>
<dbReference type="PANTHER" id="PTHR24221">
    <property type="entry name" value="ATP-BINDING CASSETTE SUB-FAMILY B"/>
    <property type="match status" value="1"/>
</dbReference>
<keyword evidence="4 9" id="KW-0812">Transmembrane</keyword>
<dbReference type="InterPro" id="IPR036640">
    <property type="entry name" value="ABC1_TM_sf"/>
</dbReference>
<comment type="subcellular location">
    <subcellularLocation>
        <location evidence="1">Cell membrane</location>
        <topology evidence="1">Multi-pass membrane protein</topology>
    </subcellularLocation>
</comment>
<evidence type="ECO:0000256" key="7">
    <source>
        <dbReference type="ARBA" id="ARBA00022989"/>
    </source>
</evidence>
<dbReference type="InterPro" id="IPR003593">
    <property type="entry name" value="AAA+_ATPase"/>
</dbReference>
<dbReference type="Pfam" id="PF00664">
    <property type="entry name" value="ABC_membrane"/>
    <property type="match status" value="1"/>
</dbReference>
<feature type="transmembrane region" description="Helical" evidence="9">
    <location>
        <begin position="128"/>
        <end position="152"/>
    </location>
</feature>
<dbReference type="GO" id="GO:0034040">
    <property type="term" value="F:ATPase-coupled lipid transmembrane transporter activity"/>
    <property type="evidence" value="ECO:0007669"/>
    <property type="project" value="TreeGrafter"/>
</dbReference>
<feature type="domain" description="ABC transporter" evidence="10">
    <location>
        <begin position="335"/>
        <end position="570"/>
    </location>
</feature>
<dbReference type="Proteomes" id="UP000009315">
    <property type="component" value="Unassembled WGS sequence"/>
</dbReference>
<dbReference type="SUPFAM" id="SSF90123">
    <property type="entry name" value="ABC transporter transmembrane region"/>
    <property type="match status" value="1"/>
</dbReference>
<proteinExistence type="predicted"/>
<evidence type="ECO:0000256" key="9">
    <source>
        <dbReference type="SAM" id="Phobius"/>
    </source>
</evidence>
<keyword evidence="3" id="KW-1003">Cell membrane</keyword>
<evidence type="ECO:0000259" key="11">
    <source>
        <dbReference type="PROSITE" id="PS50929"/>
    </source>
</evidence>
<dbReference type="OrthoDB" id="9771903at2"/>
<evidence type="ECO:0000256" key="4">
    <source>
        <dbReference type="ARBA" id="ARBA00022692"/>
    </source>
</evidence>
<protein>
    <submittedName>
        <fullName evidence="12">Putative fused ATPase and permease component of metabolite transporter</fullName>
    </submittedName>
</protein>
<comment type="caution">
    <text evidence="12">The sequence shown here is derived from an EMBL/GenBank/DDBJ whole genome shotgun (WGS) entry which is preliminary data.</text>
</comment>
<dbReference type="eggNOG" id="COG4987">
    <property type="taxonomic scope" value="Bacteria"/>
</dbReference>
<evidence type="ECO:0000259" key="10">
    <source>
        <dbReference type="PROSITE" id="PS50893"/>
    </source>
</evidence>
<dbReference type="AlphaFoldDB" id="K8E6Z8"/>
<dbReference type="PROSITE" id="PS00211">
    <property type="entry name" value="ABC_TRANSPORTER_1"/>
    <property type="match status" value="1"/>
</dbReference>
<dbReference type="FunFam" id="3.40.50.300:FF:000221">
    <property type="entry name" value="Multidrug ABC transporter ATP-binding protein"/>
    <property type="match status" value="1"/>
</dbReference>
<dbReference type="SUPFAM" id="SSF52540">
    <property type="entry name" value="P-loop containing nucleoside triphosphate hydrolases"/>
    <property type="match status" value="1"/>
</dbReference>
<keyword evidence="7 9" id="KW-1133">Transmembrane helix</keyword>
<dbReference type="PANTHER" id="PTHR24221:SF653">
    <property type="entry name" value="TRANSPORT ATP-BINDING PROTEIN CYDC"/>
    <property type="match status" value="1"/>
</dbReference>
<organism evidence="12 13">
    <name type="scientific">Desulforamulus hydrothermalis Lam5 = DSM 18033</name>
    <dbReference type="NCBI Taxonomy" id="1121428"/>
    <lineage>
        <taxon>Bacteria</taxon>
        <taxon>Bacillati</taxon>
        <taxon>Bacillota</taxon>
        <taxon>Clostridia</taxon>
        <taxon>Eubacteriales</taxon>
        <taxon>Peptococcaceae</taxon>
        <taxon>Desulforamulus</taxon>
    </lineage>
</organism>
<dbReference type="GO" id="GO:0045454">
    <property type="term" value="P:cell redox homeostasis"/>
    <property type="evidence" value="ECO:0007669"/>
    <property type="project" value="InterPro"/>
</dbReference>
<evidence type="ECO:0000256" key="6">
    <source>
        <dbReference type="ARBA" id="ARBA00022840"/>
    </source>
</evidence>
<sequence length="576" mass="64445">MKILNFLLRLLLPYQQTVILAGLLGVCTIGSNIGLMAVSAYLIAWAALQPPVLHLVGLAAAVRFFGLARAVSRYLERYLSHQVILQILSGLRVWFYQKLEPLAPACLLDERSGDLLSRLVQDVETLKYFYLKAVGPLLTAFLIMVPLVGWLAGFNVKFAYIIIFFFLLSGIVLPPVITALGRRARIQRAEVRARLYAQLTDSLQGLTEIIAFDLVPQRLNLIKQTSRELLGWQKQLMDLGALGNSLNGLVMHLAMWAVLVTAVAMVEAGLLPGIYLAVLALVVLSSWEAVTPLSFISSYWEESREAVRRLLKICEAEPAVQDPAVAETTPDNFNLQVTGLRFRYHNEGPWVLDNLHLHLPQGGRVAVVGPSGAGKSTLVNLLLRFWDYHQGEILLGGKSIKTYCQDDVLKLIAVVPQRTHLFNATIRENIWLARPQADEEEIIMAAKRAGIHSFIESLPQGYETYIGEGGFKLSGGQRQRLAIARALLKNAPILLLDEATAGLDPITEKEVLADIYKLMQGRTTLVITHRLTGLQDMDEILVLHRGQVVERGRHDYLLRKRGLYWAMWQQSHDRLY</sequence>
<accession>K8E6Z8</accession>
<name>K8E6Z8_9FIRM</name>
<dbReference type="InterPro" id="IPR027417">
    <property type="entry name" value="P-loop_NTPase"/>
</dbReference>
<dbReference type="SMART" id="SM00382">
    <property type="entry name" value="AAA"/>
    <property type="match status" value="1"/>
</dbReference>
<evidence type="ECO:0000256" key="5">
    <source>
        <dbReference type="ARBA" id="ARBA00022741"/>
    </source>
</evidence>
<dbReference type="GO" id="GO:0034775">
    <property type="term" value="P:glutathione transmembrane transport"/>
    <property type="evidence" value="ECO:0007669"/>
    <property type="project" value="InterPro"/>
</dbReference>
<evidence type="ECO:0000313" key="13">
    <source>
        <dbReference type="Proteomes" id="UP000009315"/>
    </source>
</evidence>
<dbReference type="Gene3D" id="1.20.1560.10">
    <property type="entry name" value="ABC transporter type 1, transmembrane domain"/>
    <property type="match status" value="1"/>
</dbReference>